<evidence type="ECO:0000313" key="7">
    <source>
        <dbReference type="EMBL" id="OGM06333.1"/>
    </source>
</evidence>
<reference evidence="7 8" key="1">
    <citation type="journal article" date="2016" name="Nat. Commun.">
        <title>Thousands of microbial genomes shed light on interconnected biogeochemical processes in an aquifer system.</title>
        <authorList>
            <person name="Anantharaman K."/>
            <person name="Brown C.T."/>
            <person name="Hug L.A."/>
            <person name="Sharon I."/>
            <person name="Castelle C.J."/>
            <person name="Probst A.J."/>
            <person name="Thomas B.C."/>
            <person name="Singh A."/>
            <person name="Wilkins M.J."/>
            <person name="Karaoz U."/>
            <person name="Brodie E.L."/>
            <person name="Williams K.H."/>
            <person name="Hubbard S.S."/>
            <person name="Banfield J.F."/>
        </authorList>
    </citation>
    <scope>NUCLEOTIDE SEQUENCE [LARGE SCALE GENOMIC DNA]</scope>
</reference>
<comment type="subcellular location">
    <subcellularLocation>
        <location evidence="1">Cell membrane</location>
        <topology evidence="1">Multi-pass membrane protein</topology>
    </subcellularLocation>
</comment>
<feature type="transmembrane region" description="Helical" evidence="6">
    <location>
        <begin position="37"/>
        <end position="55"/>
    </location>
</feature>
<comment type="caution">
    <text evidence="7">The sequence shown here is derived from an EMBL/GenBank/DDBJ whole genome shotgun (WGS) entry which is preliminary data.</text>
</comment>
<protein>
    <recommendedName>
        <fullName evidence="9">Hydrogenase</fullName>
    </recommendedName>
</protein>
<evidence type="ECO:0000256" key="3">
    <source>
        <dbReference type="ARBA" id="ARBA00022692"/>
    </source>
</evidence>
<keyword evidence="5 6" id="KW-0472">Membrane</keyword>
<evidence type="ECO:0000256" key="2">
    <source>
        <dbReference type="ARBA" id="ARBA00022475"/>
    </source>
</evidence>
<feature type="transmembrane region" description="Helical" evidence="6">
    <location>
        <begin position="161"/>
        <end position="179"/>
    </location>
</feature>
<feature type="transmembrane region" description="Helical" evidence="6">
    <location>
        <begin position="61"/>
        <end position="86"/>
    </location>
</feature>
<dbReference type="EMBL" id="MGFH01000068">
    <property type="protein sequence ID" value="OGM06333.1"/>
    <property type="molecule type" value="Genomic_DNA"/>
</dbReference>
<feature type="transmembrane region" description="Helical" evidence="6">
    <location>
        <begin position="185"/>
        <end position="202"/>
    </location>
</feature>
<evidence type="ECO:0000256" key="5">
    <source>
        <dbReference type="ARBA" id="ARBA00023136"/>
    </source>
</evidence>
<keyword evidence="2" id="KW-1003">Cell membrane</keyword>
<evidence type="ECO:0008006" key="9">
    <source>
        <dbReference type="Google" id="ProtNLM"/>
    </source>
</evidence>
<accession>A0A1F7WU84</accession>
<evidence type="ECO:0000313" key="8">
    <source>
        <dbReference type="Proteomes" id="UP000178735"/>
    </source>
</evidence>
<organism evidence="7 8">
    <name type="scientific">Candidatus Wallbacteria bacterium GWC2_49_35</name>
    <dbReference type="NCBI Taxonomy" id="1817813"/>
    <lineage>
        <taxon>Bacteria</taxon>
        <taxon>Candidatus Walliibacteriota</taxon>
    </lineage>
</organism>
<dbReference type="Proteomes" id="UP000178735">
    <property type="component" value="Unassembled WGS sequence"/>
</dbReference>
<proteinExistence type="predicted"/>
<evidence type="ECO:0000256" key="6">
    <source>
        <dbReference type="SAM" id="Phobius"/>
    </source>
</evidence>
<dbReference type="PANTHER" id="PTHR38601:SF1">
    <property type="entry name" value="HYDROGENASE-4 COMPONENT E"/>
    <property type="match status" value="1"/>
</dbReference>
<dbReference type="GO" id="GO:0005886">
    <property type="term" value="C:plasma membrane"/>
    <property type="evidence" value="ECO:0007669"/>
    <property type="project" value="UniProtKB-SubCell"/>
</dbReference>
<feature type="transmembrane region" description="Helical" evidence="6">
    <location>
        <begin position="98"/>
        <end position="120"/>
    </location>
</feature>
<keyword evidence="4 6" id="KW-1133">Transmembrane helix</keyword>
<dbReference type="InterPro" id="IPR038730">
    <property type="entry name" value="HyfE-like"/>
</dbReference>
<name>A0A1F7WU84_9BACT</name>
<evidence type="ECO:0000256" key="1">
    <source>
        <dbReference type="ARBA" id="ARBA00004651"/>
    </source>
</evidence>
<dbReference type="PANTHER" id="PTHR38601">
    <property type="entry name" value="HYDROGENASE-4 COMPONENT E"/>
    <property type="match status" value="1"/>
</dbReference>
<feature type="transmembrane region" description="Helical" evidence="6">
    <location>
        <begin position="12"/>
        <end position="30"/>
    </location>
</feature>
<dbReference type="STRING" id="1817813.A2008_02660"/>
<keyword evidence="3 6" id="KW-0812">Transmembrane</keyword>
<dbReference type="AlphaFoldDB" id="A0A1F7WU84"/>
<sequence length="222" mass="24456">MHSELTQTVIQNVNILNTFLLLTAIMAVVFRRIRSQITAYFFQSVALALICVEMGRGLGNGHLYVAAALSFAAKCVLIPLFLFYISRKTMVVKDGEKFFKIPTALLISGILIIFSFYILQPVSVKAGLLTKASLNTSLSLILIGLFLMINRTFALTQIMGILIIENGLFLAGIATTYGMPLIVELGAFFDVIVGVVLMGVMTNKISRSFESLDTEKLNLLKY</sequence>
<gene>
    <name evidence="7" type="ORF">A2008_02660</name>
</gene>
<evidence type="ECO:0000256" key="4">
    <source>
        <dbReference type="ARBA" id="ARBA00022989"/>
    </source>
</evidence>
<feature type="transmembrane region" description="Helical" evidence="6">
    <location>
        <begin position="132"/>
        <end position="149"/>
    </location>
</feature>